<dbReference type="HAMAP" id="MF_00549">
    <property type="entry name" value="Methylglyoxal_synth"/>
    <property type="match status" value="1"/>
</dbReference>
<dbReference type="PATRIC" id="fig|1515334.3.peg.2590"/>
<dbReference type="Gene3D" id="3.40.50.1380">
    <property type="entry name" value="Methylglyoxal synthase-like domain"/>
    <property type="match status" value="1"/>
</dbReference>
<keyword evidence="4" id="KW-1185">Reference proteome</keyword>
<sequence length="362" mass="38175">MAFDFILMLTANDRTIPDARARLEEALEGGVRHIGFKDIGLPLSELKGLAAAIRSAGGRSYLEVVSLDAESELASARAAVEIDVDCLLGGTRAQDVTEVTRNHPLRYYPFPGRITGHPSVLEGPAEEIVTSARRLADHEHVHGLDLLAYRFDGDVSGLMTSVCAAVGKPVIMAGSIDSEERVAACAQAGAAGFTVGTAALSGVFPAESQGFAAQVRSILAITARARAVSTAPRRLALVAHDTRKAQLRAWVLRHRAALSGHRLICTGGTGRMLHELAPELDIRRLQRGDRGGDQQLGALVATGELDAAIFFADPTVPHGGDADLQALTRLAMLHDVPLALSTSAADMLAAALLSAAREPLQL</sequence>
<evidence type="ECO:0000256" key="1">
    <source>
        <dbReference type="ARBA" id="ARBA00006287"/>
    </source>
</evidence>
<dbReference type="Pfam" id="PF02142">
    <property type="entry name" value="MGS"/>
    <property type="match status" value="1"/>
</dbReference>
<dbReference type="Gene3D" id="3.20.20.70">
    <property type="entry name" value="Aldolase class I"/>
    <property type="match status" value="1"/>
</dbReference>
<dbReference type="EC" id="4.2.3.3" evidence="2"/>
<accession>A0A0B3RY74</accession>
<comment type="catalytic activity">
    <reaction evidence="2">
        <text>dihydroxyacetone phosphate = methylglyoxal + phosphate</text>
        <dbReference type="Rhea" id="RHEA:17937"/>
        <dbReference type="ChEBI" id="CHEBI:17158"/>
        <dbReference type="ChEBI" id="CHEBI:43474"/>
        <dbReference type="ChEBI" id="CHEBI:57642"/>
        <dbReference type="EC" id="4.2.3.3"/>
    </reaction>
</comment>
<dbReference type="SMART" id="SM00851">
    <property type="entry name" value="MGS"/>
    <property type="match status" value="1"/>
</dbReference>
<feature type="binding site" evidence="2">
    <location>
        <position position="240"/>
    </location>
    <ligand>
        <name>substrate</name>
    </ligand>
</feature>
<protein>
    <recommendedName>
        <fullName evidence="2">Methylglyoxal synthase</fullName>
        <shortName evidence="2">MGS</shortName>
        <ecNumber evidence="2">4.2.3.3</ecNumber>
    </recommendedName>
</protein>
<dbReference type="AlphaFoldDB" id="A0A0B3RY74"/>
<comment type="caution">
    <text evidence="2">Lacks conserved residue(s) required for the propagation of feature annotation.</text>
</comment>
<dbReference type="InterPro" id="IPR036914">
    <property type="entry name" value="MGS-like_dom_sf"/>
</dbReference>
<organism evidence="3 4">
    <name type="scientific">Mameliella alba</name>
    <dbReference type="NCBI Taxonomy" id="561184"/>
    <lineage>
        <taxon>Bacteria</taxon>
        <taxon>Pseudomonadati</taxon>
        <taxon>Pseudomonadota</taxon>
        <taxon>Alphaproteobacteria</taxon>
        <taxon>Rhodobacterales</taxon>
        <taxon>Roseobacteraceae</taxon>
        <taxon>Mameliella</taxon>
    </lineage>
</organism>
<comment type="function">
    <text evidence="2">Catalyzes the formation of methylglyoxal from dihydroxyacetone phosphate.</text>
</comment>
<dbReference type="InterPro" id="IPR011607">
    <property type="entry name" value="MGS-like_dom"/>
</dbReference>
<dbReference type="InterPro" id="IPR013785">
    <property type="entry name" value="Aldolase_TIM"/>
</dbReference>
<dbReference type="RefSeq" id="WP_043141836.1">
    <property type="nucleotide sequence ID" value="NZ_AP022337.1"/>
</dbReference>
<dbReference type="STRING" id="561184.SAMN05216376_110182"/>
<accession>A0A225QQ82</accession>
<dbReference type="GO" id="GO:0019242">
    <property type="term" value="P:methylglyoxal biosynthetic process"/>
    <property type="evidence" value="ECO:0007669"/>
    <property type="project" value="UniProtKB-UniRule"/>
</dbReference>
<reference evidence="3 4" key="1">
    <citation type="submission" date="2014-10" db="EMBL/GenBank/DDBJ databases">
        <title>Genome sequence of Ponticoccus sp. strain UMTAT08 isolated from clonal culture of toxic dinoflagellate Alexandrium tamiyavanichii.</title>
        <authorList>
            <person name="Gan H.Y."/>
            <person name="Muhd D.-D."/>
            <person name="Mohd Noor M.E."/>
            <person name="Yeong Y.S."/>
            <person name="Usup G."/>
        </authorList>
    </citation>
    <scope>NUCLEOTIDE SEQUENCE [LARGE SCALE GENOMIC DNA]</scope>
    <source>
        <strain evidence="3 4">UMTAT08</strain>
    </source>
</reference>
<dbReference type="PANTHER" id="PTHR30492">
    <property type="entry name" value="METHYLGLYOXAL SYNTHASE"/>
    <property type="match status" value="1"/>
</dbReference>
<proteinExistence type="inferred from homology"/>
<comment type="caution">
    <text evidence="3">The sequence shown here is derived from an EMBL/GenBank/DDBJ whole genome shotgun (WGS) entry which is preliminary data.</text>
</comment>
<dbReference type="SUPFAM" id="SSF52335">
    <property type="entry name" value="Methylglyoxal synthase-like"/>
    <property type="match status" value="1"/>
</dbReference>
<dbReference type="PANTHER" id="PTHR30492:SF0">
    <property type="entry name" value="METHYLGLYOXAL SYNTHASE"/>
    <property type="match status" value="1"/>
</dbReference>
<evidence type="ECO:0000313" key="3">
    <source>
        <dbReference type="EMBL" id="KHQ53027.1"/>
    </source>
</evidence>
<dbReference type="OrthoDB" id="9787147at2"/>
<name>A0A0B3RY74_9RHOB</name>
<dbReference type="PROSITE" id="PS51855">
    <property type="entry name" value="MGS"/>
    <property type="match status" value="1"/>
</dbReference>
<dbReference type="NCBIfam" id="NF003559">
    <property type="entry name" value="PRK05234.1"/>
    <property type="match status" value="1"/>
</dbReference>
<gene>
    <name evidence="2" type="primary">mgsA</name>
    <name evidence="3" type="ORF">OA50_02572</name>
</gene>
<dbReference type="Proteomes" id="UP000030960">
    <property type="component" value="Unassembled WGS sequence"/>
</dbReference>
<dbReference type="EMBL" id="JSUQ01000009">
    <property type="protein sequence ID" value="KHQ53027.1"/>
    <property type="molecule type" value="Genomic_DNA"/>
</dbReference>
<feature type="binding site" evidence="2">
    <location>
        <position position="244"/>
    </location>
    <ligand>
        <name>substrate</name>
    </ligand>
</feature>
<dbReference type="SUPFAM" id="SSF51569">
    <property type="entry name" value="Aldolase"/>
    <property type="match status" value="1"/>
</dbReference>
<keyword evidence="2" id="KW-0456">Lyase</keyword>
<evidence type="ECO:0000313" key="4">
    <source>
        <dbReference type="Proteomes" id="UP000030960"/>
    </source>
</evidence>
<dbReference type="InterPro" id="IPR004363">
    <property type="entry name" value="Methylgl_synth"/>
</dbReference>
<evidence type="ECO:0000256" key="2">
    <source>
        <dbReference type="HAMAP-Rule" id="MF_00549"/>
    </source>
</evidence>
<dbReference type="GO" id="GO:0005829">
    <property type="term" value="C:cytosol"/>
    <property type="evidence" value="ECO:0007669"/>
    <property type="project" value="TreeGrafter"/>
</dbReference>
<dbReference type="GO" id="GO:0008929">
    <property type="term" value="F:methylglyoxal synthase activity"/>
    <property type="evidence" value="ECO:0007669"/>
    <property type="project" value="UniProtKB-UniRule"/>
</dbReference>
<comment type="similarity">
    <text evidence="1 2">Belongs to the methylglyoxal synthase family.</text>
</comment>
<feature type="active site" description="Proton donor/acceptor" evidence="2">
    <location>
        <position position="293"/>
    </location>
</feature>